<dbReference type="InterPro" id="IPR036259">
    <property type="entry name" value="MFS_trans_sf"/>
</dbReference>
<dbReference type="Proteomes" id="UP000033140">
    <property type="component" value="Unassembled WGS sequence"/>
</dbReference>
<feature type="transmembrane region" description="Helical" evidence="8">
    <location>
        <begin position="59"/>
        <end position="77"/>
    </location>
</feature>
<dbReference type="PANTHER" id="PTHR23503">
    <property type="entry name" value="SOLUTE CARRIER FAMILY 2"/>
    <property type="match status" value="1"/>
</dbReference>
<comment type="similarity">
    <text evidence="2 7">Belongs to the major facilitator superfamily. Sugar transporter (TC 2.A.1.1) family.</text>
</comment>
<evidence type="ECO:0000256" key="2">
    <source>
        <dbReference type="ARBA" id="ARBA00010992"/>
    </source>
</evidence>
<evidence type="ECO:0000256" key="8">
    <source>
        <dbReference type="SAM" id="Phobius"/>
    </source>
</evidence>
<name>A0A0E9NLT6_SAICN</name>
<dbReference type="STRING" id="698492.A0A0E9NLT6"/>
<dbReference type="SUPFAM" id="SSF103473">
    <property type="entry name" value="MFS general substrate transporter"/>
    <property type="match status" value="1"/>
</dbReference>
<keyword evidence="3 7" id="KW-0813">Transport</keyword>
<evidence type="ECO:0000313" key="10">
    <source>
        <dbReference type="EMBL" id="GAO50360.1"/>
    </source>
</evidence>
<feature type="transmembrane region" description="Helical" evidence="8">
    <location>
        <begin position="114"/>
        <end position="135"/>
    </location>
</feature>
<evidence type="ECO:0000259" key="9">
    <source>
        <dbReference type="PROSITE" id="PS50850"/>
    </source>
</evidence>
<sequence length="476" mass="50925">MLYLLFVITVITIGTFLFGYHMGALNAPQADICCLTSIPIGAKAFYDLPLCIPMSTTEFAVVTSIFTIGGLFGSLAASKPAQEYGRKGAMLWSTIGAILGPILMASASSMPMLAAGRLVAGFSSGMSVVLTPLFISEIAPKELRGSLGCLTQLSIVFGTLVSQLLGLRLSKSPYWRIILGLAAFLGLIQLVLLFFVIESPNWLVNHKNDVKQAKHTLRKLRGHDNIEAELTEMGVSAGQVLDEEERALLGSENDNASPSSTQEAPASTRSFLFDPKYHQVLKATFILLVGQQFLGATAMVFFSTSIMASSFPSQAASISVYIGIVNLVVTAIASQLIDRTGRKFLLNLSVTGMALSTAGLSVSLFLHWPTISAVCCVVFIAAFAVGAGPIPFLMVSELSPSEVAGIAQSLGLAGNWLGAFLVGTFFPTFKDLLGSWVFLIFTAAALAGLIGLRAYVPETKDKSIEEVWETRRERIE</sequence>
<feature type="transmembrane region" description="Helical" evidence="8">
    <location>
        <begin position="344"/>
        <end position="365"/>
    </location>
</feature>
<keyword evidence="11" id="KW-1185">Reference proteome</keyword>
<comment type="caution">
    <text evidence="10">The sequence shown here is derived from an EMBL/GenBank/DDBJ whole genome shotgun (WGS) entry which is preliminary data.</text>
</comment>
<dbReference type="PROSITE" id="PS50850">
    <property type="entry name" value="MFS"/>
    <property type="match status" value="1"/>
</dbReference>
<feature type="transmembrane region" description="Helical" evidence="8">
    <location>
        <begin position="406"/>
        <end position="426"/>
    </location>
</feature>
<dbReference type="GO" id="GO:0016020">
    <property type="term" value="C:membrane"/>
    <property type="evidence" value="ECO:0007669"/>
    <property type="project" value="UniProtKB-SubCell"/>
</dbReference>
<feature type="transmembrane region" description="Helical" evidence="8">
    <location>
        <begin position="147"/>
        <end position="165"/>
    </location>
</feature>
<feature type="transmembrane region" description="Helical" evidence="8">
    <location>
        <begin position="89"/>
        <end position="108"/>
    </location>
</feature>
<dbReference type="GO" id="GO:0015149">
    <property type="term" value="F:hexose transmembrane transporter activity"/>
    <property type="evidence" value="ECO:0007669"/>
    <property type="project" value="TreeGrafter"/>
</dbReference>
<dbReference type="InterPro" id="IPR005828">
    <property type="entry name" value="MFS_sugar_transport-like"/>
</dbReference>
<feature type="transmembrane region" description="Helical" evidence="8">
    <location>
        <begin position="285"/>
        <end position="306"/>
    </location>
</feature>
<protein>
    <recommendedName>
        <fullName evidence="9">Major facilitator superfamily (MFS) profile domain-containing protein</fullName>
    </recommendedName>
</protein>
<feature type="domain" description="Major facilitator superfamily (MFS) profile" evidence="9">
    <location>
        <begin position="7"/>
        <end position="460"/>
    </location>
</feature>
<dbReference type="PROSITE" id="PS00217">
    <property type="entry name" value="SUGAR_TRANSPORT_2"/>
    <property type="match status" value="1"/>
</dbReference>
<dbReference type="RefSeq" id="XP_019023871.1">
    <property type="nucleotide sequence ID" value="XM_019166122.1"/>
</dbReference>
<feature type="transmembrane region" description="Helical" evidence="8">
    <location>
        <begin position="432"/>
        <end position="452"/>
    </location>
</feature>
<organism evidence="10 11">
    <name type="scientific">Saitoella complicata (strain BCRC 22490 / CBS 7301 / JCM 7358 / NBRC 10748 / NRRL Y-17804)</name>
    <dbReference type="NCBI Taxonomy" id="698492"/>
    <lineage>
        <taxon>Eukaryota</taxon>
        <taxon>Fungi</taxon>
        <taxon>Dikarya</taxon>
        <taxon>Ascomycota</taxon>
        <taxon>Taphrinomycotina</taxon>
        <taxon>Taphrinomycotina incertae sedis</taxon>
        <taxon>Saitoella</taxon>
    </lineage>
</organism>
<dbReference type="OrthoDB" id="4540492at2759"/>
<evidence type="ECO:0000256" key="7">
    <source>
        <dbReference type="RuleBase" id="RU003346"/>
    </source>
</evidence>
<reference evidence="10 11" key="3">
    <citation type="journal article" date="2015" name="Genome Announc.">
        <title>Draft Genome Sequence of the Archiascomycetous Yeast Saitoella complicata.</title>
        <authorList>
            <person name="Yamauchi K."/>
            <person name="Kondo S."/>
            <person name="Hamamoto M."/>
            <person name="Takahashi Y."/>
            <person name="Ogura Y."/>
            <person name="Hayashi T."/>
            <person name="Nishida H."/>
        </authorList>
    </citation>
    <scope>NUCLEOTIDE SEQUENCE [LARGE SCALE GENOMIC DNA]</scope>
    <source>
        <strain evidence="10 11">NRRL Y-17804</strain>
    </source>
</reference>
<gene>
    <name evidence="10" type="ORF">G7K_4487-t1</name>
</gene>
<comment type="subcellular location">
    <subcellularLocation>
        <location evidence="1">Membrane</location>
        <topology evidence="1">Multi-pass membrane protein</topology>
    </subcellularLocation>
</comment>
<feature type="transmembrane region" description="Helical" evidence="8">
    <location>
        <begin position="371"/>
        <end position="394"/>
    </location>
</feature>
<evidence type="ECO:0000256" key="3">
    <source>
        <dbReference type="ARBA" id="ARBA00022448"/>
    </source>
</evidence>
<accession>A0A0E9NLT6</accession>
<evidence type="ECO:0000256" key="1">
    <source>
        <dbReference type="ARBA" id="ARBA00004141"/>
    </source>
</evidence>
<dbReference type="InterPro" id="IPR045263">
    <property type="entry name" value="GLUT"/>
</dbReference>
<dbReference type="AlphaFoldDB" id="A0A0E9NLT6"/>
<dbReference type="InterPro" id="IPR003663">
    <property type="entry name" value="Sugar/inositol_transpt"/>
</dbReference>
<dbReference type="Pfam" id="PF00083">
    <property type="entry name" value="Sugar_tr"/>
    <property type="match status" value="1"/>
</dbReference>
<keyword evidence="6 8" id="KW-0472">Membrane</keyword>
<evidence type="ECO:0000313" key="11">
    <source>
        <dbReference type="Proteomes" id="UP000033140"/>
    </source>
</evidence>
<dbReference type="InterPro" id="IPR005829">
    <property type="entry name" value="Sugar_transporter_CS"/>
</dbReference>
<dbReference type="PRINTS" id="PR00171">
    <property type="entry name" value="SUGRTRNSPORT"/>
</dbReference>
<reference evidence="10 11" key="1">
    <citation type="journal article" date="2011" name="J. Gen. Appl. Microbiol.">
        <title>Draft genome sequencing of the enigmatic yeast Saitoella complicata.</title>
        <authorList>
            <person name="Nishida H."/>
            <person name="Hamamoto M."/>
            <person name="Sugiyama J."/>
        </authorList>
    </citation>
    <scope>NUCLEOTIDE SEQUENCE [LARGE SCALE GENOMIC DNA]</scope>
    <source>
        <strain evidence="10 11">NRRL Y-17804</strain>
    </source>
</reference>
<evidence type="ECO:0000256" key="6">
    <source>
        <dbReference type="ARBA" id="ARBA00023136"/>
    </source>
</evidence>
<reference evidence="10 11" key="2">
    <citation type="journal article" date="2014" name="J. Gen. Appl. Microbiol.">
        <title>The early diverging ascomycetous budding yeast Saitoella complicata has three histone deacetylases belonging to the Clr6, Hos2, and Rpd3 lineages.</title>
        <authorList>
            <person name="Nishida H."/>
            <person name="Matsumoto T."/>
            <person name="Kondo S."/>
            <person name="Hamamoto M."/>
            <person name="Yoshikawa H."/>
        </authorList>
    </citation>
    <scope>NUCLEOTIDE SEQUENCE [LARGE SCALE GENOMIC DNA]</scope>
    <source>
        <strain evidence="10 11">NRRL Y-17804</strain>
    </source>
</reference>
<dbReference type="PANTHER" id="PTHR23503:SF8">
    <property type="entry name" value="FACILITATED GLUCOSE TRANSPORTER PROTEIN 1"/>
    <property type="match status" value="1"/>
</dbReference>
<dbReference type="OMA" id="FAMRITS"/>
<keyword evidence="5 8" id="KW-1133">Transmembrane helix</keyword>
<evidence type="ECO:0000256" key="4">
    <source>
        <dbReference type="ARBA" id="ARBA00022692"/>
    </source>
</evidence>
<dbReference type="NCBIfam" id="TIGR00879">
    <property type="entry name" value="SP"/>
    <property type="match status" value="1"/>
</dbReference>
<dbReference type="EMBL" id="BACD03000032">
    <property type="protein sequence ID" value="GAO50360.1"/>
    <property type="molecule type" value="Genomic_DNA"/>
</dbReference>
<feature type="transmembrane region" description="Helical" evidence="8">
    <location>
        <begin position="177"/>
        <end position="197"/>
    </location>
</feature>
<proteinExistence type="inferred from homology"/>
<feature type="transmembrane region" description="Helical" evidence="8">
    <location>
        <begin position="318"/>
        <end position="337"/>
    </location>
</feature>
<dbReference type="InterPro" id="IPR020846">
    <property type="entry name" value="MFS_dom"/>
</dbReference>
<evidence type="ECO:0000256" key="5">
    <source>
        <dbReference type="ARBA" id="ARBA00022989"/>
    </source>
</evidence>
<dbReference type="Gene3D" id="1.20.1250.20">
    <property type="entry name" value="MFS general substrate transporter like domains"/>
    <property type="match status" value="1"/>
</dbReference>
<keyword evidence="4 8" id="KW-0812">Transmembrane</keyword>